<evidence type="ECO:0000313" key="2">
    <source>
        <dbReference type="Proteomes" id="UP000831484"/>
    </source>
</evidence>
<geneLocation type="plasmid" evidence="1 2">
    <name>pdjl-6-4</name>
</geneLocation>
<dbReference type="RefSeq" id="WP_064075241.1">
    <property type="nucleotide sequence ID" value="NZ_CP096567.1"/>
</dbReference>
<protein>
    <submittedName>
        <fullName evidence="1">Uncharacterized protein</fullName>
    </submittedName>
</protein>
<dbReference type="EMBL" id="CP096567">
    <property type="protein sequence ID" value="UPU46648.1"/>
    <property type="molecule type" value="Genomic_DNA"/>
</dbReference>
<keyword evidence="1" id="KW-0614">Plasmid</keyword>
<name>A0AB38RP93_RHOSG</name>
<sequence>MSIDHSDRLTAEQRQRIRQVQQYVEDHAAEVDAAARVDDPAVDTLQTSLPATARTGALAAVRAALVEKTAASLSPTVSAIREASAASRLGMQAADMVKPLDLKKLGFVQPPLLPSSVTLPNWAFDLPTLKVDLPNPLLNALNALKVSSPLSDLSSVLPTVDLTTLILPLPSVVPDLGMTAGFGLDKGVMPGILDQVRGFDPSITMPVLDALKATSKWESVLPRIDLSSFARVQQISEAVTSLVNQVAPVIRIVEDMRSMIGALLDGWQTLAGVGHRIARSGLVAAVKAREAVLSGDHDAVDWFARTWLGIKGITVDVLDAVIGALLDWSVEGDSEAIEEIKALVWKNHANIRPIGETQWRGRRVTSLNRRVIQPGGGEVELGTLVPGPDVDCTGIEFNDPRAVALFAKLDPVEKQIVAARFATTDRGITWADAAEDCGYPAAMGEAVRRKVRGLKRRIAPEAS</sequence>
<gene>
    <name evidence="1" type="ORF">M0639_31030</name>
</gene>
<evidence type="ECO:0000313" key="1">
    <source>
        <dbReference type="EMBL" id="UPU46648.1"/>
    </source>
</evidence>
<reference evidence="2" key="1">
    <citation type="journal article" date="2022" name="Environ. Microbiol.">
        <title>Functional analysis, diversity, and distribution of carbendazim hydrolases MheI and CbmA, responsible for the initial step in carbendazim degradation.</title>
        <authorList>
            <person name="Zhang M."/>
            <person name="Bai X."/>
            <person name="Li Q."/>
            <person name="Zhang L."/>
            <person name="Zhu Q."/>
            <person name="Gao S."/>
            <person name="Ke Z."/>
            <person name="Jiang M."/>
            <person name="Hu J."/>
            <person name="Qiu J."/>
            <person name="Hong Q."/>
        </authorList>
    </citation>
    <scope>NUCLEOTIDE SEQUENCE [LARGE SCALE GENOMIC DNA]</scope>
    <source>
        <strain evidence="2">djl-6</strain>
    </source>
</reference>
<dbReference type="AlphaFoldDB" id="A0AB38RP93"/>
<keyword evidence="2" id="KW-1185">Reference proteome</keyword>
<proteinExistence type="predicted"/>
<accession>A0AB38RP93</accession>
<dbReference type="Proteomes" id="UP000831484">
    <property type="component" value="Plasmid pdjl-6-4"/>
</dbReference>
<organism evidence="1 2">
    <name type="scientific">Rhodococcus qingshengii JCM 15477</name>
    <dbReference type="NCBI Taxonomy" id="1303681"/>
    <lineage>
        <taxon>Bacteria</taxon>
        <taxon>Bacillati</taxon>
        <taxon>Actinomycetota</taxon>
        <taxon>Actinomycetes</taxon>
        <taxon>Mycobacteriales</taxon>
        <taxon>Nocardiaceae</taxon>
        <taxon>Rhodococcus</taxon>
        <taxon>Rhodococcus erythropolis group</taxon>
    </lineage>
</organism>